<keyword evidence="2" id="KW-0031">Aminopeptidase</keyword>
<dbReference type="PATRIC" id="fig|48936.3.peg.2861"/>
<dbReference type="InterPro" id="IPR053536">
    <property type="entry name" value="Lasso_peptide_isopeptidase"/>
</dbReference>
<organism evidence="2 3">
    <name type="scientific">Novosphingobium subterraneum</name>
    <dbReference type="NCBI Taxonomy" id="48936"/>
    <lineage>
        <taxon>Bacteria</taxon>
        <taxon>Pseudomonadati</taxon>
        <taxon>Pseudomonadota</taxon>
        <taxon>Alphaproteobacteria</taxon>
        <taxon>Sphingomonadales</taxon>
        <taxon>Sphingomonadaceae</taxon>
        <taxon>Novosphingobium</taxon>
    </lineage>
</organism>
<dbReference type="AlphaFoldDB" id="A0A0B9A7E1"/>
<dbReference type="GO" id="GO:0008236">
    <property type="term" value="F:serine-type peptidase activity"/>
    <property type="evidence" value="ECO:0007669"/>
    <property type="project" value="InterPro"/>
</dbReference>
<reference evidence="2 3" key="1">
    <citation type="submission" date="2014-10" db="EMBL/GenBank/DDBJ databases">
        <title>Draft genome sequence of Novosphingobium subterraneum DSM 12447.</title>
        <authorList>
            <person name="Gan H.M."/>
            <person name="Gan H.Y."/>
            <person name="Savka M.A."/>
        </authorList>
    </citation>
    <scope>NUCLEOTIDE SEQUENCE [LARGE SCALE GENOMIC DNA]</scope>
    <source>
        <strain evidence="2 3">DSM 12447</strain>
    </source>
</reference>
<dbReference type="Proteomes" id="UP000031338">
    <property type="component" value="Unassembled WGS sequence"/>
</dbReference>
<keyword evidence="2" id="KW-0378">Hydrolase</keyword>
<sequence length="714" mass="78301">MLAGAVFILVQAVMPGPSVPERSAAVDPCLSLEAEALRPGKDKGSELTSGHLAALADIGRSDPNESASPFGVSPDGKQIAFVVRRANPQANAFCQKLMVASLAREGAPPREIDRGGAFIRATFALRNFPVVGAGYAQVITPRWSPDGQRIAFLKRVSEQTHVWTVEAAGNAPARQATALPDDVEDFRWSTDGKALIAQTRPSLREMNAQIAAEARTGFVFDDRFSPQFADRPMPTGPMITSYTAVDDAGLVRPATDAEISAFANRRDSLGDEIPVGARGFTRRADGGAAWIESKAPGRLIAPTRLVLRLPGGATRLCDTALCDGGRHLWWSANSGDLYVLQKTGWGQGQTGLLRWHVSWPRPKRVFVTEDALIGCTMPGPELVCARESAARPRRLVAIDPATGRERLLHDPNSDWSRFRLGTVQRLRFRNAYGVESFADLVLPPDHGRGQKHPLVVVQYGSDGFLRGGTGDEVPVQVLAAKGFAVLSFARPDFPAWVMEAKDESELRARNRTDWLDRRSVQSSLEMAIARAIATGAVDADRMGISGFSDGTSTTQWALINSKLFKVASLGACCEDMVSYPLAAGPYFERFGREMGYRFFEGGGQEFWKPMSLVLNADRIEAPILIQTGDSEYEAALDVFAALRKQGKAIEMIVLENEPHFKWQPAHRLAIYERSVDWFRFWLMQEMDCSPDKRDQYERWKAMPGAPAPAALLCK</sequence>
<comment type="caution">
    <text evidence="2">The sequence shown here is derived from an EMBL/GenBank/DDBJ whole genome shotgun (WGS) entry which is preliminary data.</text>
</comment>
<dbReference type="SUPFAM" id="SSF82171">
    <property type="entry name" value="DPP6 N-terminal domain-like"/>
    <property type="match status" value="1"/>
</dbReference>
<accession>A0A0B9A7E1</accession>
<dbReference type="EMBL" id="JRVC01000013">
    <property type="protein sequence ID" value="KHS45258.1"/>
    <property type="molecule type" value="Genomic_DNA"/>
</dbReference>
<protein>
    <submittedName>
        <fullName evidence="2">Dipeptidyl aminopeptidases/acylaminoacyl-peptidases-like protein</fullName>
    </submittedName>
</protein>
<evidence type="ECO:0000259" key="1">
    <source>
        <dbReference type="Pfam" id="PF00326"/>
    </source>
</evidence>
<dbReference type="SUPFAM" id="SSF53474">
    <property type="entry name" value="alpha/beta-Hydrolases"/>
    <property type="match status" value="1"/>
</dbReference>
<keyword evidence="3" id="KW-1185">Reference proteome</keyword>
<dbReference type="InterPro" id="IPR029058">
    <property type="entry name" value="AB_hydrolase_fold"/>
</dbReference>
<dbReference type="Pfam" id="PF07676">
    <property type="entry name" value="PD40"/>
    <property type="match status" value="2"/>
</dbReference>
<dbReference type="STRING" id="48936.NJ75_02847"/>
<dbReference type="GO" id="GO:0004177">
    <property type="term" value="F:aminopeptidase activity"/>
    <property type="evidence" value="ECO:0007669"/>
    <property type="project" value="UniProtKB-KW"/>
</dbReference>
<gene>
    <name evidence="2" type="ORF">NJ75_02847</name>
</gene>
<evidence type="ECO:0000313" key="2">
    <source>
        <dbReference type="EMBL" id="KHS45258.1"/>
    </source>
</evidence>
<evidence type="ECO:0000313" key="3">
    <source>
        <dbReference type="Proteomes" id="UP000031338"/>
    </source>
</evidence>
<feature type="domain" description="Peptidase S9 prolyl oligopeptidase catalytic" evidence="1">
    <location>
        <begin position="529"/>
        <end position="682"/>
    </location>
</feature>
<dbReference type="Gene3D" id="2.120.10.30">
    <property type="entry name" value="TolB, C-terminal domain"/>
    <property type="match status" value="1"/>
</dbReference>
<dbReference type="GO" id="GO:0006508">
    <property type="term" value="P:proteolysis"/>
    <property type="evidence" value="ECO:0007669"/>
    <property type="project" value="InterPro"/>
</dbReference>
<dbReference type="NCBIfam" id="NF033523">
    <property type="entry name" value="lasso_peptidase"/>
    <property type="match status" value="1"/>
</dbReference>
<dbReference type="InterPro" id="IPR001375">
    <property type="entry name" value="Peptidase_S9_cat"/>
</dbReference>
<dbReference type="InterPro" id="IPR011042">
    <property type="entry name" value="6-blade_b-propeller_TolB-like"/>
</dbReference>
<name>A0A0B9A7E1_9SPHN</name>
<dbReference type="Gene3D" id="3.40.50.1820">
    <property type="entry name" value="alpha/beta hydrolase"/>
    <property type="match status" value="1"/>
</dbReference>
<dbReference type="Pfam" id="PF00326">
    <property type="entry name" value="Peptidase_S9"/>
    <property type="match status" value="1"/>
</dbReference>
<proteinExistence type="predicted"/>
<keyword evidence="2" id="KW-0645">Protease</keyword>
<dbReference type="InterPro" id="IPR011659">
    <property type="entry name" value="WD40"/>
</dbReference>